<sequence>MKTEIIDIWNYLSDSKKLIGKSNAVKNQLPKYCTTVAPPDIPEGKVTVFDETNQVWLMQDDAPATVTIVRVYGYAPDTMIYIGAADAMVDDIPANCTPIAPDAAPPAGYVLTFDTDSGTWCSTEDHRGEIVWDTADATEIYINFPGPYPACSTTKSPANVPYPVWSGSQWVTDADQQQQANIRDNVAIYNDLMLRVVSAQCPLQSAVAQGIALTQSQQEVLTELQQYAVTLAQFIQSADLTQSPLVFPESQPGVLEYPVSLNSTFGA</sequence>
<reference evidence="1 2" key="1">
    <citation type="submission" date="2023-07" db="EMBL/GenBank/DDBJ databases">
        <title>Citrobacter selenititolerans sp. nov., isolated from seleniferous soil.</title>
        <authorList>
            <person name="Zhang S."/>
            <person name="Li K."/>
            <person name="Peng J."/>
            <person name="Wang H."/>
            <person name="Sun J."/>
            <person name="Guo Y."/>
        </authorList>
    </citation>
    <scope>NUCLEOTIDE SEQUENCE [LARGE SCALE GENOMIC DNA]</scope>
    <source>
        <strain evidence="1 2">S2-9</strain>
    </source>
</reference>
<dbReference type="EMBL" id="JAUJYW010000002">
    <property type="protein sequence ID" value="MDN8598879.1"/>
    <property type="molecule type" value="Genomic_DNA"/>
</dbReference>
<accession>A0ABT8PTP4</accession>
<protein>
    <submittedName>
        <fullName evidence="1">Tail fiber assembly protein</fullName>
    </submittedName>
</protein>
<dbReference type="PANTHER" id="PTHR34413:SF2">
    <property type="entry name" value="PROPHAGE TAIL FIBER ASSEMBLY PROTEIN HOMOLOG TFAE-RELATED"/>
    <property type="match status" value="1"/>
</dbReference>
<evidence type="ECO:0000313" key="1">
    <source>
        <dbReference type="EMBL" id="MDN8598879.1"/>
    </source>
</evidence>
<gene>
    <name evidence="1" type="ORF">Q0A17_05565</name>
</gene>
<dbReference type="RefSeq" id="WP_301697332.1">
    <property type="nucleotide sequence ID" value="NZ_JAUJYW010000002.1"/>
</dbReference>
<dbReference type="InterPro" id="IPR003458">
    <property type="entry name" value="Phage_T4_Gp38_tail_assem"/>
</dbReference>
<dbReference type="Pfam" id="PF02413">
    <property type="entry name" value="Caudo_TAP"/>
    <property type="match status" value="1"/>
</dbReference>
<proteinExistence type="predicted"/>
<dbReference type="Proteomes" id="UP001174867">
    <property type="component" value="Unassembled WGS sequence"/>
</dbReference>
<dbReference type="InterPro" id="IPR051220">
    <property type="entry name" value="TFA_Chaperone"/>
</dbReference>
<organism evidence="1 2">
    <name type="scientific">Citrobacter enshiensis</name>
    <dbReference type="NCBI Taxonomy" id="2971264"/>
    <lineage>
        <taxon>Bacteria</taxon>
        <taxon>Pseudomonadati</taxon>
        <taxon>Pseudomonadota</taxon>
        <taxon>Gammaproteobacteria</taxon>
        <taxon>Enterobacterales</taxon>
        <taxon>Enterobacteriaceae</taxon>
        <taxon>Citrobacter</taxon>
    </lineage>
</organism>
<comment type="caution">
    <text evidence="1">The sequence shown here is derived from an EMBL/GenBank/DDBJ whole genome shotgun (WGS) entry which is preliminary data.</text>
</comment>
<name>A0ABT8PTP4_9ENTR</name>
<keyword evidence="2" id="KW-1185">Reference proteome</keyword>
<dbReference type="PANTHER" id="PTHR34413">
    <property type="entry name" value="PROPHAGE TAIL FIBER ASSEMBLY PROTEIN HOMOLOG TFAE-RELATED-RELATED"/>
    <property type="match status" value="1"/>
</dbReference>
<evidence type="ECO:0000313" key="2">
    <source>
        <dbReference type="Proteomes" id="UP001174867"/>
    </source>
</evidence>